<comment type="caution">
    <text evidence="2">The sequence shown here is derived from an EMBL/GenBank/DDBJ whole genome shotgun (WGS) entry which is preliminary data.</text>
</comment>
<dbReference type="Pfam" id="PF07494">
    <property type="entry name" value="Reg_prop"/>
    <property type="match status" value="1"/>
</dbReference>
<dbReference type="Proteomes" id="UP000700732">
    <property type="component" value="Unassembled WGS sequence"/>
</dbReference>
<evidence type="ECO:0000313" key="2">
    <source>
        <dbReference type="EMBL" id="MBC3794611.1"/>
    </source>
</evidence>
<evidence type="ECO:0000256" key="1">
    <source>
        <dbReference type="SAM" id="SignalP"/>
    </source>
</evidence>
<protein>
    <submittedName>
        <fullName evidence="2">Ligand-binding sensor domain-containing protein</fullName>
    </submittedName>
</protein>
<keyword evidence="1" id="KW-0732">Signal</keyword>
<dbReference type="InterPro" id="IPR015943">
    <property type="entry name" value="WD40/YVTN_repeat-like_dom_sf"/>
</dbReference>
<evidence type="ECO:0000313" key="3">
    <source>
        <dbReference type="Proteomes" id="UP000700732"/>
    </source>
</evidence>
<dbReference type="Gene3D" id="2.130.10.10">
    <property type="entry name" value="YVTN repeat-like/Quinoprotein amine dehydrogenase"/>
    <property type="match status" value="1"/>
</dbReference>
<sequence length="191" mass="21716">MMNYLRVYALFLMVAFCPSCGQNQTTLPNDTIKSEINDIGPNLMVRHIKKGRNGTILMAGPNNSSFGDAFRYDGKSFTNLTSKLCQHRFQDVLEDRRGNSWFASADSGVYYDNGKSIQHFTTTQGLANNRVTSVYEDKAGIIWFGTGNGLSRYDGKSFRNFKNPNPSRDYNGRNWNNDIILIQNHKDAFRM</sequence>
<gene>
    <name evidence="2" type="ORF">FH603_5141</name>
</gene>
<proteinExistence type="predicted"/>
<feature type="chain" id="PRO_5047209270" evidence="1">
    <location>
        <begin position="22"/>
        <end position="191"/>
    </location>
</feature>
<organism evidence="2 3">
    <name type="scientific">Spirosoma utsteinense</name>
    <dbReference type="NCBI Taxonomy" id="2585773"/>
    <lineage>
        <taxon>Bacteria</taxon>
        <taxon>Pseudomonadati</taxon>
        <taxon>Bacteroidota</taxon>
        <taxon>Cytophagia</taxon>
        <taxon>Cytophagales</taxon>
        <taxon>Cytophagaceae</taxon>
        <taxon>Spirosoma</taxon>
    </lineage>
</organism>
<dbReference type="InterPro" id="IPR011110">
    <property type="entry name" value="Reg_prop"/>
</dbReference>
<dbReference type="RefSeq" id="WP_235985598.1">
    <property type="nucleotide sequence ID" value="NZ_VFIA01000052.1"/>
</dbReference>
<dbReference type="SUPFAM" id="SSF63829">
    <property type="entry name" value="Calcium-dependent phosphotriesterase"/>
    <property type="match status" value="1"/>
</dbReference>
<name>A0ABR6WDH3_9BACT</name>
<keyword evidence="3" id="KW-1185">Reference proteome</keyword>
<accession>A0ABR6WDH3</accession>
<feature type="signal peptide" evidence="1">
    <location>
        <begin position="1"/>
        <end position="21"/>
    </location>
</feature>
<reference evidence="2 3" key="1">
    <citation type="submission" date="2019-06" db="EMBL/GenBank/DDBJ databases">
        <title>Spirosoma utsteinense sp. nov. isolated from Antarctic ice-free soils.</title>
        <authorList>
            <person name="Tahon G."/>
        </authorList>
    </citation>
    <scope>NUCLEOTIDE SEQUENCE [LARGE SCALE GENOMIC DNA]</scope>
    <source>
        <strain evidence="2 3">LMG 31447</strain>
    </source>
</reference>
<dbReference type="EMBL" id="VFIA01000052">
    <property type="protein sequence ID" value="MBC3794611.1"/>
    <property type="molecule type" value="Genomic_DNA"/>
</dbReference>